<dbReference type="GO" id="GO:0006897">
    <property type="term" value="P:endocytosis"/>
    <property type="evidence" value="ECO:0007669"/>
    <property type="project" value="TreeGrafter"/>
</dbReference>
<dbReference type="Pfam" id="PF00787">
    <property type="entry name" value="PX"/>
    <property type="match status" value="1"/>
</dbReference>
<dbReference type="AlphaFoldDB" id="A0A5C5G3H4"/>
<proteinExistence type="predicted"/>
<feature type="domain" description="PX" evidence="2">
    <location>
        <begin position="644"/>
        <end position="782"/>
    </location>
</feature>
<evidence type="ECO:0000313" key="4">
    <source>
        <dbReference type="Proteomes" id="UP000311382"/>
    </source>
</evidence>
<dbReference type="Gene3D" id="3.30.1520.10">
    <property type="entry name" value="Phox-like domain"/>
    <property type="match status" value="1"/>
</dbReference>
<dbReference type="SUPFAM" id="SSF64268">
    <property type="entry name" value="PX domain"/>
    <property type="match status" value="1"/>
</dbReference>
<dbReference type="EMBL" id="SOZI01000011">
    <property type="protein sequence ID" value="TNY23505.1"/>
    <property type="molecule type" value="Genomic_DNA"/>
</dbReference>
<feature type="region of interest" description="Disordered" evidence="1">
    <location>
        <begin position="1"/>
        <end position="227"/>
    </location>
</feature>
<dbReference type="GO" id="GO:0031410">
    <property type="term" value="C:cytoplasmic vesicle"/>
    <property type="evidence" value="ECO:0007669"/>
    <property type="project" value="TreeGrafter"/>
</dbReference>
<feature type="compositionally biased region" description="Polar residues" evidence="1">
    <location>
        <begin position="202"/>
        <end position="212"/>
    </location>
</feature>
<protein>
    <recommendedName>
        <fullName evidence="2">PX domain-containing protein</fullName>
    </recommendedName>
</protein>
<feature type="region of interest" description="Disordered" evidence="1">
    <location>
        <begin position="244"/>
        <end position="286"/>
    </location>
</feature>
<dbReference type="STRING" id="5288.A0A5C5G3H4"/>
<feature type="compositionally biased region" description="Low complexity" evidence="1">
    <location>
        <begin position="24"/>
        <end position="63"/>
    </location>
</feature>
<gene>
    <name evidence="3" type="ORF">DMC30DRAFT_347374</name>
</gene>
<dbReference type="PANTHER" id="PTHR45827">
    <property type="entry name" value="SORTING NEXIN"/>
    <property type="match status" value="1"/>
</dbReference>
<evidence type="ECO:0000256" key="1">
    <source>
        <dbReference type="SAM" id="MobiDB-lite"/>
    </source>
</evidence>
<dbReference type="Gene3D" id="1.20.1270.60">
    <property type="entry name" value="Arfaptin homology (AH) domain/BAR domain"/>
    <property type="match status" value="1"/>
</dbReference>
<dbReference type="SMART" id="SM00312">
    <property type="entry name" value="PX"/>
    <property type="match status" value="1"/>
</dbReference>
<keyword evidence="4" id="KW-1185">Reference proteome</keyword>
<name>A0A5C5G3H4_9BASI</name>
<dbReference type="Proteomes" id="UP000311382">
    <property type="component" value="Unassembled WGS sequence"/>
</dbReference>
<organism evidence="3 4">
    <name type="scientific">Rhodotorula diobovata</name>
    <dbReference type="NCBI Taxonomy" id="5288"/>
    <lineage>
        <taxon>Eukaryota</taxon>
        <taxon>Fungi</taxon>
        <taxon>Dikarya</taxon>
        <taxon>Basidiomycota</taxon>
        <taxon>Pucciniomycotina</taxon>
        <taxon>Microbotryomycetes</taxon>
        <taxon>Sporidiobolales</taxon>
        <taxon>Sporidiobolaceae</taxon>
        <taxon>Rhodotorula</taxon>
    </lineage>
</organism>
<evidence type="ECO:0000313" key="3">
    <source>
        <dbReference type="EMBL" id="TNY23505.1"/>
    </source>
</evidence>
<dbReference type="InterPro" id="IPR027267">
    <property type="entry name" value="AH/BAR_dom_sf"/>
</dbReference>
<dbReference type="GO" id="GO:0035091">
    <property type="term" value="F:phosphatidylinositol binding"/>
    <property type="evidence" value="ECO:0007669"/>
    <property type="project" value="InterPro"/>
</dbReference>
<feature type="compositionally biased region" description="Basic and acidic residues" evidence="1">
    <location>
        <begin position="167"/>
        <end position="178"/>
    </location>
</feature>
<sequence>MPFRAPLPSQDPAVLSRPLPSQDPAVLSRPLPASAPSSSVPARTSLHPTTAPAPAATPATLRLPAPPPPPKPLYLSTRRGYGRGRGLAPRDSSDFDSAGEEEEDEEEGGGVRERGYVPPTPVQRGRRGALPRWSAVLDGQEAARAAQGEEESAGEGTVKGRGPHAPLAHEGEGDEARTALEALFAPSASPPPVPAPLDAREPSSTSTTSSDAYRTPAGTLKAERGRASTLRFRDRVSGRTSIYFDAGSENPFVPSPPSDTLSALPDELADAPPRSPPPDAPLLPLPSTAPLGAVALHPFAGEPSFGELSFPQGCALRIEVEDVGGGWSLGWREDEGEEGRGLVPRGWYGYVDVRPPAAEATPVPAPPVAAGPSALAALFTPASLDATQHQDNLVPADAGSATSRPAEYATRSIGRHLVMSGTEFEPTWSEEGADAVTGAVAVAGQDGETRRPRAMERVEESDEVKAEGAVIPGDAEGDQAPDAKLARDDSDAGHGDSSCAALSAPTLPPVRAASPLPPSRPAPPSGSFLFRLGLVPSSTSSAFSLLLPALGRTPIPGASILAATAAPPSSQHAHARRAPLPRLTSTRRAVAPSGAEGKALLLRWVEEGDALDEEVGDGEGGDGAGGQRWDIDAGPAWRAIEDEVYGVRVREGRKVSSLGESAYVAFEVETTFPASGAAVAGAEADAEGCEAEGGNILVVQRRYSHFLALHTLLSARFCAPLITVPPLPPGAPLAFGAARFDPALVETRRRELEAWLRRCSRHPVLATCEEMRGFLAIEGEKELSQHLLLAPSAPSAPLLPLFPARVFHPPFNLDPHDAADLVDRFEAHCRAVEAGGGWKGVEEAVRKGREGERAAANDLQNLAHSLVRLASGSALPPTSLDKLLPRASILVDEATSEDLQQRRPARAWGLQNEAGALSWREEDEAALGVSKAMQAASEVIACAADETDQTSRTELLDVEALLHEGATPLSQHALLIDLHRSLLSLYIRLSRVSTSDPTASHEQIARCETLLNITSAEMVRVAAERTEDLAEVVRQWLDAQVSKHEQVLALLSTARAHFDPSALADLALTGPRLRSALEAQVGPRVYPPLPAAGVYRRAGASAVGAGGMR</sequence>
<evidence type="ECO:0000259" key="2">
    <source>
        <dbReference type="PROSITE" id="PS50195"/>
    </source>
</evidence>
<dbReference type="InterPro" id="IPR001683">
    <property type="entry name" value="PX_dom"/>
</dbReference>
<feature type="region of interest" description="Disordered" evidence="1">
    <location>
        <begin position="442"/>
        <end position="521"/>
    </location>
</feature>
<dbReference type="GO" id="GO:0016197">
    <property type="term" value="P:endosomal transport"/>
    <property type="evidence" value="ECO:0007669"/>
    <property type="project" value="TreeGrafter"/>
</dbReference>
<dbReference type="OrthoDB" id="10254720at2759"/>
<dbReference type="PROSITE" id="PS50195">
    <property type="entry name" value="PX"/>
    <property type="match status" value="1"/>
</dbReference>
<feature type="compositionally biased region" description="Basic and acidic residues" evidence="1">
    <location>
        <begin position="484"/>
        <end position="494"/>
    </location>
</feature>
<comment type="caution">
    <text evidence="3">The sequence shown here is derived from an EMBL/GenBank/DDBJ whole genome shotgun (WGS) entry which is preliminary data.</text>
</comment>
<reference evidence="3 4" key="1">
    <citation type="submission" date="2019-03" db="EMBL/GenBank/DDBJ databases">
        <title>Rhodosporidium diobovatum UCD-FST 08-225 genome sequencing, assembly, and annotation.</title>
        <authorList>
            <person name="Fakankun I.U."/>
            <person name="Fristensky B."/>
            <person name="Levin D.B."/>
        </authorList>
    </citation>
    <scope>NUCLEOTIDE SEQUENCE [LARGE SCALE GENOMIC DNA]</scope>
    <source>
        <strain evidence="3 4">UCD-FST 08-225</strain>
    </source>
</reference>
<dbReference type="GO" id="GO:0097320">
    <property type="term" value="P:plasma membrane tubulation"/>
    <property type="evidence" value="ECO:0007669"/>
    <property type="project" value="TreeGrafter"/>
</dbReference>
<dbReference type="InterPro" id="IPR036871">
    <property type="entry name" value="PX_dom_sf"/>
</dbReference>
<feature type="compositionally biased region" description="Pro residues" evidence="1">
    <location>
        <begin position="273"/>
        <end position="284"/>
    </location>
</feature>
<dbReference type="GO" id="GO:0005886">
    <property type="term" value="C:plasma membrane"/>
    <property type="evidence" value="ECO:0007669"/>
    <property type="project" value="TreeGrafter"/>
</dbReference>
<feature type="compositionally biased region" description="Acidic residues" evidence="1">
    <location>
        <begin position="97"/>
        <end position="108"/>
    </location>
</feature>
<feature type="compositionally biased region" description="Basic and acidic residues" evidence="1">
    <location>
        <begin position="447"/>
        <end position="466"/>
    </location>
</feature>
<accession>A0A5C5G3H4</accession>
<dbReference type="PANTHER" id="PTHR45827:SF1">
    <property type="entry name" value="SORTING NEXIN"/>
    <property type="match status" value="1"/>
</dbReference>